<dbReference type="AlphaFoldDB" id="X0TGN9"/>
<dbReference type="Gene3D" id="1.10.10.10">
    <property type="entry name" value="Winged helix-like DNA-binding domain superfamily/Winged helix DNA-binding domain"/>
    <property type="match status" value="1"/>
</dbReference>
<protein>
    <recommendedName>
        <fullName evidence="2">HTH marR-type domain-containing protein</fullName>
    </recommendedName>
</protein>
<dbReference type="InterPro" id="IPR036390">
    <property type="entry name" value="WH_DNA-bd_sf"/>
</dbReference>
<dbReference type="SUPFAM" id="SSF46785">
    <property type="entry name" value="Winged helix' DNA-binding domain"/>
    <property type="match status" value="1"/>
</dbReference>
<organism evidence="1">
    <name type="scientific">marine sediment metagenome</name>
    <dbReference type="NCBI Taxonomy" id="412755"/>
    <lineage>
        <taxon>unclassified sequences</taxon>
        <taxon>metagenomes</taxon>
        <taxon>ecological metagenomes</taxon>
    </lineage>
</organism>
<dbReference type="InterPro" id="IPR036388">
    <property type="entry name" value="WH-like_DNA-bd_sf"/>
</dbReference>
<proteinExistence type="predicted"/>
<evidence type="ECO:0008006" key="2">
    <source>
        <dbReference type="Google" id="ProtNLM"/>
    </source>
</evidence>
<evidence type="ECO:0000313" key="1">
    <source>
        <dbReference type="EMBL" id="GAF75260.1"/>
    </source>
</evidence>
<sequence length="94" mass="10595">MLDKLKQEIKRLARHTAILKFVIGHGPIGIIKLSELSGFLQHRVRYSLRVLEQHSLIRPSPQGAVATPKGKEFMKTLGEKVENLEKSLLELGNL</sequence>
<accession>X0TGN9</accession>
<gene>
    <name evidence="1" type="ORF">S01H1_00797</name>
</gene>
<comment type="caution">
    <text evidence="1">The sequence shown here is derived from an EMBL/GenBank/DDBJ whole genome shotgun (WGS) entry which is preliminary data.</text>
</comment>
<dbReference type="EMBL" id="BARS01000303">
    <property type="protein sequence ID" value="GAF75260.1"/>
    <property type="molecule type" value="Genomic_DNA"/>
</dbReference>
<reference evidence="1" key="1">
    <citation type="journal article" date="2014" name="Front. Microbiol.">
        <title>High frequency of phylogenetically diverse reductive dehalogenase-homologous genes in deep subseafloor sedimentary metagenomes.</title>
        <authorList>
            <person name="Kawai M."/>
            <person name="Futagami T."/>
            <person name="Toyoda A."/>
            <person name="Takaki Y."/>
            <person name="Nishi S."/>
            <person name="Hori S."/>
            <person name="Arai W."/>
            <person name="Tsubouchi T."/>
            <person name="Morono Y."/>
            <person name="Uchiyama I."/>
            <person name="Ito T."/>
            <person name="Fujiyama A."/>
            <person name="Inagaki F."/>
            <person name="Takami H."/>
        </authorList>
    </citation>
    <scope>NUCLEOTIDE SEQUENCE</scope>
    <source>
        <strain evidence="1">Expedition CK06-06</strain>
    </source>
</reference>
<name>X0TGN9_9ZZZZ</name>